<keyword evidence="1" id="KW-1133">Transmembrane helix</keyword>
<evidence type="ECO:0000313" key="4">
    <source>
        <dbReference type="Proteomes" id="UP000663860"/>
    </source>
</evidence>
<dbReference type="EMBL" id="CAJOBB010000967">
    <property type="protein sequence ID" value="CAF3785983.1"/>
    <property type="molecule type" value="Genomic_DNA"/>
</dbReference>
<feature type="transmembrane region" description="Helical" evidence="1">
    <location>
        <begin position="39"/>
        <end position="59"/>
    </location>
</feature>
<dbReference type="AlphaFoldDB" id="A0A814CXA0"/>
<dbReference type="Proteomes" id="UP000663868">
    <property type="component" value="Unassembled WGS sequence"/>
</dbReference>
<gene>
    <name evidence="2" type="ORF">IZO911_LOCUS14725</name>
    <name evidence="3" type="ORF">KXQ929_LOCUS16174</name>
</gene>
<evidence type="ECO:0000313" key="2">
    <source>
        <dbReference type="EMBL" id="CAF0946194.1"/>
    </source>
</evidence>
<dbReference type="EMBL" id="CAJNOE010000124">
    <property type="protein sequence ID" value="CAF0946194.1"/>
    <property type="molecule type" value="Genomic_DNA"/>
</dbReference>
<reference evidence="2" key="1">
    <citation type="submission" date="2021-02" db="EMBL/GenBank/DDBJ databases">
        <authorList>
            <person name="Nowell W R."/>
        </authorList>
    </citation>
    <scope>NUCLEOTIDE SEQUENCE</scope>
</reference>
<dbReference type="GO" id="GO:0030001">
    <property type="term" value="P:metal ion transport"/>
    <property type="evidence" value="ECO:0007669"/>
    <property type="project" value="TreeGrafter"/>
</dbReference>
<comment type="caution">
    <text evidence="2">The sequence shown here is derived from an EMBL/GenBank/DDBJ whole genome shotgun (WGS) entry which is preliminary data.</text>
</comment>
<keyword evidence="1" id="KW-0472">Membrane</keyword>
<dbReference type="PANTHER" id="PTHR13800:SF1">
    <property type="entry name" value="TRANSIENT RECEPTOR POTENTIAL CATION CHANNEL TRPM"/>
    <property type="match status" value="1"/>
</dbReference>
<name>A0A814CXA0_9BILA</name>
<evidence type="ECO:0000256" key="1">
    <source>
        <dbReference type="SAM" id="Phobius"/>
    </source>
</evidence>
<dbReference type="PANTHER" id="PTHR13800">
    <property type="entry name" value="TRANSIENT RECEPTOR POTENTIAL CATION CHANNEL, SUBFAMILY M, MEMBER 6"/>
    <property type="match status" value="1"/>
</dbReference>
<dbReference type="GO" id="GO:0005261">
    <property type="term" value="F:monoatomic cation channel activity"/>
    <property type="evidence" value="ECO:0007669"/>
    <property type="project" value="TreeGrafter"/>
</dbReference>
<accession>A0A814CXA0</accession>
<dbReference type="Proteomes" id="UP000663860">
    <property type="component" value="Unassembled WGS sequence"/>
</dbReference>
<protein>
    <submittedName>
        <fullName evidence="2">Uncharacterized protein</fullName>
    </submittedName>
</protein>
<sequence>MFFCRIVMALDLELAFIRSVLFIGIASDLGPKIVMIRKMTNDLILFIIVIVIFIFGYGVPSRSMTAYGTIDFKDQNIFRAIVYPVYYFVHGSIDNERTQLDGTPDSGETIVTQIIFAFHMLCSGM</sequence>
<proteinExistence type="predicted"/>
<keyword evidence="1" id="KW-0812">Transmembrane</keyword>
<organism evidence="2 4">
    <name type="scientific">Adineta steineri</name>
    <dbReference type="NCBI Taxonomy" id="433720"/>
    <lineage>
        <taxon>Eukaryota</taxon>
        <taxon>Metazoa</taxon>
        <taxon>Spiralia</taxon>
        <taxon>Gnathifera</taxon>
        <taxon>Rotifera</taxon>
        <taxon>Eurotatoria</taxon>
        <taxon>Bdelloidea</taxon>
        <taxon>Adinetida</taxon>
        <taxon>Adinetidae</taxon>
        <taxon>Adineta</taxon>
    </lineage>
</organism>
<dbReference type="GO" id="GO:0005886">
    <property type="term" value="C:plasma membrane"/>
    <property type="evidence" value="ECO:0007669"/>
    <property type="project" value="TreeGrafter"/>
</dbReference>
<evidence type="ECO:0000313" key="3">
    <source>
        <dbReference type="EMBL" id="CAF3785983.1"/>
    </source>
</evidence>
<dbReference type="InterPro" id="IPR050927">
    <property type="entry name" value="TRPM"/>
</dbReference>